<organism evidence="6 7">
    <name type="scientific">Halopseudomonas salina</name>
    <dbReference type="NCBI Taxonomy" id="1323744"/>
    <lineage>
        <taxon>Bacteria</taxon>
        <taxon>Pseudomonadati</taxon>
        <taxon>Pseudomonadota</taxon>
        <taxon>Gammaproteobacteria</taxon>
        <taxon>Pseudomonadales</taxon>
        <taxon>Pseudomonadaceae</taxon>
        <taxon>Halopseudomonas</taxon>
    </lineage>
</organism>
<comment type="caution">
    <text evidence="6">The sequence shown here is derived from an EMBL/GenBank/DDBJ whole genome shotgun (WGS) entry which is preliminary data.</text>
</comment>
<evidence type="ECO:0000256" key="4">
    <source>
        <dbReference type="ARBA" id="ARBA00022691"/>
    </source>
</evidence>
<dbReference type="CDD" id="cd02440">
    <property type="entry name" value="AdoMet_MTases"/>
    <property type="match status" value="1"/>
</dbReference>
<evidence type="ECO:0000256" key="2">
    <source>
        <dbReference type="ARBA" id="ARBA00022603"/>
    </source>
</evidence>
<dbReference type="InterPro" id="IPR050723">
    <property type="entry name" value="CFA/CMAS"/>
</dbReference>
<comment type="similarity">
    <text evidence="1">Belongs to the CFA/CMAS family.</text>
</comment>
<dbReference type="PANTHER" id="PTHR43667:SF2">
    <property type="entry name" value="FATTY ACID C-METHYL TRANSFERASE"/>
    <property type="match status" value="1"/>
</dbReference>
<dbReference type="PIRSF" id="PIRSF003085">
    <property type="entry name" value="CMAS"/>
    <property type="match status" value="1"/>
</dbReference>
<dbReference type="InterPro" id="IPR003333">
    <property type="entry name" value="CMAS"/>
</dbReference>
<evidence type="ECO:0000256" key="5">
    <source>
        <dbReference type="ARBA" id="ARBA00023098"/>
    </source>
</evidence>
<dbReference type="EMBL" id="BMFF01000009">
    <property type="protein sequence ID" value="GGD11568.1"/>
    <property type="molecule type" value="Genomic_DNA"/>
</dbReference>
<keyword evidence="3" id="KW-0808">Transferase</keyword>
<keyword evidence="7" id="KW-1185">Reference proteome</keyword>
<name>A0ABQ1Q4N5_9GAMM</name>
<protein>
    <submittedName>
        <fullName evidence="6">Cyclopropane-fatty-acyl-phospholipid synthase</fullName>
    </submittedName>
</protein>
<evidence type="ECO:0000256" key="1">
    <source>
        <dbReference type="ARBA" id="ARBA00010815"/>
    </source>
</evidence>
<proteinExistence type="inferred from homology"/>
<accession>A0ABQ1Q4N5</accession>
<dbReference type="Gene3D" id="3.40.50.150">
    <property type="entry name" value="Vaccinia Virus protein VP39"/>
    <property type="match status" value="1"/>
</dbReference>
<dbReference type="SUPFAM" id="SSF53335">
    <property type="entry name" value="S-adenosyl-L-methionine-dependent methyltransferases"/>
    <property type="match status" value="1"/>
</dbReference>
<reference evidence="7" key="1">
    <citation type="journal article" date="2019" name="Int. J. Syst. Evol. Microbiol.">
        <title>The Global Catalogue of Microorganisms (GCM) 10K type strain sequencing project: providing services to taxonomists for standard genome sequencing and annotation.</title>
        <authorList>
            <consortium name="The Broad Institute Genomics Platform"/>
            <consortium name="The Broad Institute Genome Sequencing Center for Infectious Disease"/>
            <person name="Wu L."/>
            <person name="Ma J."/>
        </authorList>
    </citation>
    <scope>NUCLEOTIDE SEQUENCE [LARGE SCALE GENOMIC DNA]</scope>
    <source>
        <strain evidence="7">CGMCC 1.12482</strain>
    </source>
</reference>
<dbReference type="PANTHER" id="PTHR43667">
    <property type="entry name" value="CYCLOPROPANE-FATTY-ACYL-PHOSPHOLIPID SYNTHASE"/>
    <property type="match status" value="1"/>
</dbReference>
<gene>
    <name evidence="6" type="ORF">GCM10007418_33210</name>
</gene>
<dbReference type="InterPro" id="IPR029063">
    <property type="entry name" value="SAM-dependent_MTases_sf"/>
</dbReference>
<evidence type="ECO:0000256" key="3">
    <source>
        <dbReference type="ARBA" id="ARBA00022679"/>
    </source>
</evidence>
<keyword evidence="5" id="KW-0443">Lipid metabolism</keyword>
<evidence type="ECO:0000313" key="6">
    <source>
        <dbReference type="EMBL" id="GGD11568.1"/>
    </source>
</evidence>
<keyword evidence="4" id="KW-0949">S-adenosyl-L-methionine</keyword>
<dbReference type="Pfam" id="PF02353">
    <property type="entry name" value="CMAS"/>
    <property type="match status" value="1"/>
</dbReference>
<dbReference type="Proteomes" id="UP000638188">
    <property type="component" value="Unassembled WGS sequence"/>
</dbReference>
<sequence>MKNTRPDAAACCDSTKSDVHERTMALMGDTRNIDAQDKTRRNWMVRLSRGLVLKQLGAINRGTITVYDGDEVMQFGQPDTDGLHADIHVHNHAAYPMIASNGSIGSGEAYINGFWTTPDLTSVTKIFVRNLDVLDGMEKGLARLGRPALKVLQWLNRNTLSGARRNIQAHYDLGNDLFENFLDPTMMYSAAIFPPQSDSLEQAQLHKLERICRKLELSAEDHLLEIGTGWGTMAIYAAQHYGCKVTTTTLSKEQLAYAKARVEELGLQDQVTLLLQDYRELTGSYDKLVSIEMVEAVGHEYFRTYFETCAKLLKPHGMMLLQAITIRDQRYEQAKSSVDFIQRYIFPGGSLPSVSLIGEITRKHTDLSMLHLEDIGTHYARTLRFWHENLKTARSHLEQLGYDDYFFRLWEFYLCYCEGGFMERSIGTAQILLTKPEARPQLNLFSLGA</sequence>
<keyword evidence="2" id="KW-0489">Methyltransferase</keyword>
<evidence type="ECO:0000313" key="7">
    <source>
        <dbReference type="Proteomes" id="UP000638188"/>
    </source>
</evidence>